<reference evidence="1 2" key="1">
    <citation type="submission" date="2023-11" db="EMBL/GenBank/DDBJ databases">
        <title>Analysis of the Genomes of Mucilaginibacter gossypii cycad 4 and M. sabulilitoris SNA2: microbes with the potential for plant growth promotion.</title>
        <authorList>
            <person name="Hirsch A.M."/>
            <person name="Humm E."/>
            <person name="Rubbi M."/>
            <person name="Del Vecchio G."/>
            <person name="Ha S.M."/>
            <person name="Pellegrini M."/>
            <person name="Gunsalus R.P."/>
        </authorList>
    </citation>
    <scope>NUCLEOTIDE SEQUENCE [LARGE SCALE GENOMIC DNA]</scope>
    <source>
        <strain evidence="1 2">SNA2</strain>
    </source>
</reference>
<organism evidence="1 2">
    <name type="scientific">Mucilaginibacter sabulilitoris</name>
    <dbReference type="NCBI Taxonomy" id="1173583"/>
    <lineage>
        <taxon>Bacteria</taxon>
        <taxon>Pseudomonadati</taxon>
        <taxon>Bacteroidota</taxon>
        <taxon>Sphingobacteriia</taxon>
        <taxon>Sphingobacteriales</taxon>
        <taxon>Sphingobacteriaceae</taxon>
        <taxon>Mucilaginibacter</taxon>
    </lineage>
</organism>
<dbReference type="EMBL" id="CP139558">
    <property type="protein sequence ID" value="WPU97031.1"/>
    <property type="molecule type" value="Genomic_DNA"/>
</dbReference>
<protein>
    <submittedName>
        <fullName evidence="1">Uncharacterized protein</fullName>
    </submittedName>
</protein>
<evidence type="ECO:0000313" key="2">
    <source>
        <dbReference type="Proteomes" id="UP001324380"/>
    </source>
</evidence>
<dbReference type="Proteomes" id="UP001324380">
    <property type="component" value="Chromosome"/>
</dbReference>
<sequence length="53" mass="6179">MQIVHINHHQTVKTAANKIIDLFSRETVKLRTIYHHLYGVVDTDTRQFTGFIA</sequence>
<proteinExistence type="predicted"/>
<keyword evidence="2" id="KW-1185">Reference proteome</keyword>
<gene>
    <name evidence="1" type="ORF">SNE25_16030</name>
</gene>
<name>A0ABZ0TVA9_9SPHI</name>
<accession>A0ABZ0TVA9</accession>
<evidence type="ECO:0000313" key="1">
    <source>
        <dbReference type="EMBL" id="WPU97031.1"/>
    </source>
</evidence>
<dbReference type="RefSeq" id="WP_321566117.1">
    <property type="nucleotide sequence ID" value="NZ_CP139558.1"/>
</dbReference>